<keyword evidence="1 2" id="KW-0597">Phosphoprotein</keyword>
<gene>
    <name evidence="4" type="ORF">OWR29_03935</name>
</gene>
<evidence type="ECO:0000256" key="1">
    <source>
        <dbReference type="ARBA" id="ARBA00022553"/>
    </source>
</evidence>
<dbReference type="SUPFAM" id="SSF52172">
    <property type="entry name" value="CheY-like"/>
    <property type="match status" value="1"/>
</dbReference>
<dbReference type="PANTHER" id="PTHR44591">
    <property type="entry name" value="STRESS RESPONSE REGULATOR PROTEIN 1"/>
    <property type="match status" value="1"/>
</dbReference>
<evidence type="ECO:0000259" key="3">
    <source>
        <dbReference type="PROSITE" id="PS50110"/>
    </source>
</evidence>
<reference evidence="4" key="1">
    <citation type="submission" date="2022-11" db="EMBL/GenBank/DDBJ databases">
        <authorList>
            <person name="Somphong A."/>
            <person name="Phongsopitanun W."/>
        </authorList>
    </citation>
    <scope>NUCLEOTIDE SEQUENCE</scope>
    <source>
        <strain evidence="4">Pm04-4</strain>
    </source>
</reference>
<organism evidence="4 5">
    <name type="scientific">Paractinoplanes pyxinae</name>
    <dbReference type="NCBI Taxonomy" id="2997416"/>
    <lineage>
        <taxon>Bacteria</taxon>
        <taxon>Bacillati</taxon>
        <taxon>Actinomycetota</taxon>
        <taxon>Actinomycetes</taxon>
        <taxon>Micromonosporales</taxon>
        <taxon>Micromonosporaceae</taxon>
        <taxon>Paractinoplanes</taxon>
    </lineage>
</organism>
<dbReference type="RefSeq" id="WP_267560963.1">
    <property type="nucleotide sequence ID" value="NZ_JAPNTZ010000001.1"/>
</dbReference>
<dbReference type="InterPro" id="IPR050595">
    <property type="entry name" value="Bact_response_regulator"/>
</dbReference>
<evidence type="ECO:0000256" key="2">
    <source>
        <dbReference type="PROSITE-ProRule" id="PRU00169"/>
    </source>
</evidence>
<evidence type="ECO:0000313" key="4">
    <source>
        <dbReference type="EMBL" id="MCY1137136.1"/>
    </source>
</evidence>
<dbReference type="InterPro" id="IPR001789">
    <property type="entry name" value="Sig_transdc_resp-reg_receiver"/>
</dbReference>
<sequence>MQFRCLVVDDNQRFLDVARRSLEWQGLESVGTAETIETALAATEADHPDVVLVDVSLGGESGFELVRLLAARFPELTGRIIMISTRAEEDYAELMEGTPAAGFLAKSALSVRAIRELIPDLP</sequence>
<keyword evidence="5" id="KW-1185">Reference proteome</keyword>
<dbReference type="PROSITE" id="PS50110">
    <property type="entry name" value="RESPONSE_REGULATORY"/>
    <property type="match status" value="1"/>
</dbReference>
<feature type="modified residue" description="4-aspartylphosphate" evidence="2">
    <location>
        <position position="54"/>
    </location>
</feature>
<dbReference type="PANTHER" id="PTHR44591:SF3">
    <property type="entry name" value="RESPONSE REGULATORY DOMAIN-CONTAINING PROTEIN"/>
    <property type="match status" value="1"/>
</dbReference>
<dbReference type="Gene3D" id="3.40.50.2300">
    <property type="match status" value="1"/>
</dbReference>
<evidence type="ECO:0000313" key="5">
    <source>
        <dbReference type="Proteomes" id="UP001151002"/>
    </source>
</evidence>
<dbReference type="Proteomes" id="UP001151002">
    <property type="component" value="Unassembled WGS sequence"/>
</dbReference>
<protein>
    <submittedName>
        <fullName evidence="4">Response regulator transcription factor</fullName>
    </submittedName>
</protein>
<dbReference type="Pfam" id="PF00072">
    <property type="entry name" value="Response_reg"/>
    <property type="match status" value="1"/>
</dbReference>
<dbReference type="EMBL" id="JAPNTZ010000001">
    <property type="protein sequence ID" value="MCY1137136.1"/>
    <property type="molecule type" value="Genomic_DNA"/>
</dbReference>
<dbReference type="CDD" id="cd17535">
    <property type="entry name" value="REC_NarL-like"/>
    <property type="match status" value="1"/>
</dbReference>
<accession>A0ABT4ASC4</accession>
<name>A0ABT4ASC4_9ACTN</name>
<comment type="caution">
    <text evidence="4">The sequence shown here is derived from an EMBL/GenBank/DDBJ whole genome shotgun (WGS) entry which is preliminary data.</text>
</comment>
<proteinExistence type="predicted"/>
<dbReference type="SMART" id="SM00448">
    <property type="entry name" value="REC"/>
    <property type="match status" value="1"/>
</dbReference>
<dbReference type="InterPro" id="IPR011006">
    <property type="entry name" value="CheY-like_superfamily"/>
</dbReference>
<dbReference type="InterPro" id="IPR058245">
    <property type="entry name" value="NreC/VraR/RcsB-like_REC"/>
</dbReference>
<feature type="domain" description="Response regulatory" evidence="3">
    <location>
        <begin position="4"/>
        <end position="121"/>
    </location>
</feature>